<keyword evidence="3" id="KW-1185">Reference proteome</keyword>
<evidence type="ECO:0000313" key="3">
    <source>
        <dbReference type="Proteomes" id="UP001530377"/>
    </source>
</evidence>
<accession>A0ABD3RX64</accession>
<protein>
    <recommendedName>
        <fullName evidence="1">DUF4461 domain-containing protein</fullName>
    </recommendedName>
</protein>
<feature type="domain" description="DUF4461" evidence="1">
    <location>
        <begin position="243"/>
        <end position="521"/>
    </location>
</feature>
<sequence>MPSSGNVGNTMKQTRDEEIVMVTSRASGGKSSYVSRLRRAFLLHVHPDRFRNHNETVRKQQATLVQALSDRMAEHDFLTYSASSSSKSGASISIHNHPRKKLTSDSYPFWVEGKDGTISKLSIQLDSTDPHQILSQMAKSINFPQPPPSPIASPLSESIPFDLMRFNQSATDRDGRSAGGGFGWRCHEHKSPSSINRDLLHFLKHTDFDHIRQRKLSRIHATAAALVARRAFAFSAIDGTGLGWSSSSLAICLSRLTSLHEEHSAKLLVRSFYPFRLLLSSDEFHQRIDTFSGILRLNPAATSLQWLGTLALVTDDSVLRLKGNRSELERNVLEVEDALGIRPIKGHSCEPEEYHICLGRLASEIRRDNRNSPMGKSELTPSNGNAALVIESALDCRRGELRTDGNFVVGAGTDLRGIRKTIGEYASRSIEYARIDEEKRTACLILAERIMREFGVLKVNRIGHGVTSDDMLQCMYSLLGKDVTERDELRGYLTGQSIGIARRGHLCHLGDDGSIVIPTNCS</sequence>
<proteinExistence type="predicted"/>
<name>A0ABD3RX64_9STRA</name>
<dbReference type="Pfam" id="PF14688">
    <property type="entry name" value="DUF4461"/>
    <property type="match status" value="1"/>
</dbReference>
<evidence type="ECO:0000259" key="1">
    <source>
        <dbReference type="Pfam" id="PF14688"/>
    </source>
</evidence>
<dbReference type="InterPro" id="IPR027989">
    <property type="entry name" value="DUF4461"/>
</dbReference>
<dbReference type="AlphaFoldDB" id="A0ABD3RX64"/>
<dbReference type="EMBL" id="JALLPB020000130">
    <property type="protein sequence ID" value="KAL3816812.1"/>
    <property type="molecule type" value="Genomic_DNA"/>
</dbReference>
<reference evidence="2 3" key="1">
    <citation type="submission" date="2024-10" db="EMBL/GenBank/DDBJ databases">
        <title>Updated reference genomes for cyclostephanoid diatoms.</title>
        <authorList>
            <person name="Roberts W.R."/>
            <person name="Alverson A.J."/>
        </authorList>
    </citation>
    <scope>NUCLEOTIDE SEQUENCE [LARGE SCALE GENOMIC DNA]</scope>
    <source>
        <strain evidence="2 3">AJA228-03</strain>
    </source>
</reference>
<evidence type="ECO:0000313" key="2">
    <source>
        <dbReference type="EMBL" id="KAL3816812.1"/>
    </source>
</evidence>
<gene>
    <name evidence="2" type="ORF">ACHAXA_008675</name>
</gene>
<organism evidence="2 3">
    <name type="scientific">Cyclostephanos tholiformis</name>
    <dbReference type="NCBI Taxonomy" id="382380"/>
    <lineage>
        <taxon>Eukaryota</taxon>
        <taxon>Sar</taxon>
        <taxon>Stramenopiles</taxon>
        <taxon>Ochrophyta</taxon>
        <taxon>Bacillariophyta</taxon>
        <taxon>Coscinodiscophyceae</taxon>
        <taxon>Thalassiosirophycidae</taxon>
        <taxon>Stephanodiscales</taxon>
        <taxon>Stephanodiscaceae</taxon>
        <taxon>Cyclostephanos</taxon>
    </lineage>
</organism>
<dbReference type="Proteomes" id="UP001530377">
    <property type="component" value="Unassembled WGS sequence"/>
</dbReference>
<comment type="caution">
    <text evidence="2">The sequence shown here is derived from an EMBL/GenBank/DDBJ whole genome shotgun (WGS) entry which is preliminary data.</text>
</comment>